<accession>A0A4R5PMQ1</accession>
<dbReference type="EMBL" id="SMSI01000001">
    <property type="protein sequence ID" value="TDH37777.1"/>
    <property type="molecule type" value="Genomic_DNA"/>
</dbReference>
<dbReference type="AlphaFoldDB" id="A0A4R5PMQ1"/>
<name>A0A4R5PMQ1_9HYPH</name>
<keyword evidence="3" id="KW-1185">Reference proteome</keyword>
<organism evidence="2 3">
    <name type="scientific">Pseudohoeflea suaedae</name>
    <dbReference type="NCBI Taxonomy" id="877384"/>
    <lineage>
        <taxon>Bacteria</taxon>
        <taxon>Pseudomonadati</taxon>
        <taxon>Pseudomonadota</taxon>
        <taxon>Alphaproteobacteria</taxon>
        <taxon>Hyphomicrobiales</taxon>
        <taxon>Rhizobiaceae</taxon>
        <taxon>Pseudohoeflea</taxon>
    </lineage>
</organism>
<reference evidence="2 3" key="1">
    <citation type="journal article" date="2013" name="Int. J. Syst. Evol. Microbiol.">
        <title>Hoeflea suaedae sp. nov., an endophytic bacterium isolated from the root of the halophyte Suaeda maritima.</title>
        <authorList>
            <person name="Chung E.J."/>
            <person name="Park J.A."/>
            <person name="Pramanik P."/>
            <person name="Bibi F."/>
            <person name="Jeon C.O."/>
            <person name="Chung Y.R."/>
        </authorList>
    </citation>
    <scope>NUCLEOTIDE SEQUENCE [LARGE SCALE GENOMIC DNA]</scope>
    <source>
        <strain evidence="2 3">YC6898</strain>
    </source>
</reference>
<sequence length="248" mass="26561">MSRLRNFSPDTALCGVDGCPAGWVAVHGAISDPRMSVFSDFASLVDRLGPGAIIAVDMPIGLPDVVTGGGRGPEQAIRPHLGQRQSSVFSIPARGAVEAADYRSACDISLRTSNPPRKVSKQAFHLFPKILEIDASLRNDEALRDRVIECHPEFSFCVLNFMSAMATPKKIKGRVNPAGIAERVALLTKLGMPESFFAAPPPRGVALDDRVDAAVNLLIAARHRDGSTRTWPESPARDSHGIPVAIHG</sequence>
<evidence type="ECO:0000313" key="3">
    <source>
        <dbReference type="Proteomes" id="UP000295131"/>
    </source>
</evidence>
<dbReference type="Pfam" id="PF04250">
    <property type="entry name" value="DUF429"/>
    <property type="match status" value="1"/>
</dbReference>
<gene>
    <name evidence="2" type="ORF">E2A64_01155</name>
</gene>
<comment type="caution">
    <text evidence="2">The sequence shown here is derived from an EMBL/GenBank/DDBJ whole genome shotgun (WGS) entry which is preliminary data.</text>
</comment>
<dbReference type="RefSeq" id="WP_133282614.1">
    <property type="nucleotide sequence ID" value="NZ_SMSI01000001.1"/>
</dbReference>
<proteinExistence type="predicted"/>
<protein>
    <submittedName>
        <fullName evidence="2">DUF429 domain-containing protein</fullName>
    </submittedName>
</protein>
<evidence type="ECO:0000256" key="1">
    <source>
        <dbReference type="SAM" id="MobiDB-lite"/>
    </source>
</evidence>
<evidence type="ECO:0000313" key="2">
    <source>
        <dbReference type="EMBL" id="TDH37777.1"/>
    </source>
</evidence>
<dbReference type="Proteomes" id="UP000295131">
    <property type="component" value="Unassembled WGS sequence"/>
</dbReference>
<dbReference type="OrthoDB" id="9811476at2"/>
<dbReference type="InterPro" id="IPR007362">
    <property type="entry name" value="DUF429"/>
</dbReference>
<feature type="region of interest" description="Disordered" evidence="1">
    <location>
        <begin position="228"/>
        <end position="248"/>
    </location>
</feature>